<feature type="domain" description="NFD4 C-terminal" evidence="7">
    <location>
        <begin position="197"/>
        <end position="324"/>
    </location>
</feature>
<dbReference type="EMBL" id="JADFTS010000001">
    <property type="protein sequence ID" value="KAF9625111.1"/>
    <property type="molecule type" value="Genomic_DNA"/>
</dbReference>
<dbReference type="Pfam" id="PF23262">
    <property type="entry name" value="NFD4_C"/>
    <property type="match status" value="1"/>
</dbReference>
<reference evidence="8 9" key="1">
    <citation type="submission" date="2020-10" db="EMBL/GenBank/DDBJ databases">
        <title>The Coptis chinensis genome and diversification of protoberbering-type alkaloids.</title>
        <authorList>
            <person name="Wang B."/>
            <person name="Shu S."/>
            <person name="Song C."/>
            <person name="Liu Y."/>
        </authorList>
    </citation>
    <scope>NUCLEOTIDE SEQUENCE [LARGE SCALE GENOMIC DNA]</scope>
    <source>
        <strain evidence="8">HL-2020</strain>
        <tissue evidence="8">Leaf</tissue>
    </source>
</reference>
<evidence type="ECO:0000313" key="9">
    <source>
        <dbReference type="Proteomes" id="UP000631114"/>
    </source>
</evidence>
<evidence type="ECO:0000259" key="7">
    <source>
        <dbReference type="Pfam" id="PF23262"/>
    </source>
</evidence>
<gene>
    <name evidence="8" type="ORF">IFM89_019061</name>
</gene>
<dbReference type="InterPro" id="IPR010658">
    <property type="entry name" value="Nodulin-like"/>
</dbReference>
<feature type="transmembrane region" description="Helical" evidence="5">
    <location>
        <begin position="111"/>
        <end position="129"/>
    </location>
</feature>
<evidence type="ECO:0000313" key="8">
    <source>
        <dbReference type="EMBL" id="KAF9625111.1"/>
    </source>
</evidence>
<sequence>MCIEAIASGRAFLSEASIKAEGFLDLSGAILIQIYSAIFKDNPSSFLLMPALLLSQLPLLLMFFVRVHHKNGGDDKKHLNRFSVIALIIAAYLMVLIIVENVMTLGVLERTFALAVLFFLLISPVGIATRAHSRDSQISSPMSSLEVTRLLDDPDQLEAERIYGRHDPTTCHDANQELHTHDKRILARGENLNLLQAMRTADFWFLFLPMACGMGSGLATVNNISQIGGSLGYTSVEISTLVSLWSIWNFLGRFGARYLSDYCLHSRGWARPLMMAITLATMSVGHAVIASGRAGALYAGSIVVGVCYGSQWSLMPTITSEIFGV</sequence>
<dbReference type="InterPro" id="IPR036259">
    <property type="entry name" value="MFS_trans_sf"/>
</dbReference>
<evidence type="ECO:0000256" key="5">
    <source>
        <dbReference type="SAM" id="Phobius"/>
    </source>
</evidence>
<proteinExistence type="predicted"/>
<keyword evidence="4 5" id="KW-0472">Membrane</keyword>
<comment type="caution">
    <text evidence="8">The sequence shown here is derived from an EMBL/GenBank/DDBJ whole genome shotgun (WGS) entry which is preliminary data.</text>
</comment>
<evidence type="ECO:0000256" key="2">
    <source>
        <dbReference type="ARBA" id="ARBA00022692"/>
    </source>
</evidence>
<name>A0A835IVZ2_9MAGN</name>
<feature type="domain" description="Nodulin-like" evidence="6">
    <location>
        <begin position="20"/>
        <end position="127"/>
    </location>
</feature>
<dbReference type="Pfam" id="PF06813">
    <property type="entry name" value="Nodulin-like"/>
    <property type="match status" value="1"/>
</dbReference>
<keyword evidence="9" id="KW-1185">Reference proteome</keyword>
<evidence type="ECO:0008006" key="10">
    <source>
        <dbReference type="Google" id="ProtNLM"/>
    </source>
</evidence>
<evidence type="ECO:0000259" key="6">
    <source>
        <dbReference type="Pfam" id="PF06813"/>
    </source>
</evidence>
<dbReference type="Proteomes" id="UP000631114">
    <property type="component" value="Unassembled WGS sequence"/>
</dbReference>
<dbReference type="InterPro" id="IPR056555">
    <property type="entry name" value="NFD4_C"/>
</dbReference>
<feature type="transmembrane region" description="Helical" evidence="5">
    <location>
        <begin position="231"/>
        <end position="251"/>
    </location>
</feature>
<feature type="transmembrane region" description="Helical" evidence="5">
    <location>
        <begin position="79"/>
        <end position="99"/>
    </location>
</feature>
<keyword evidence="3 5" id="KW-1133">Transmembrane helix</keyword>
<dbReference type="Gene3D" id="1.20.1250.20">
    <property type="entry name" value="MFS general substrate transporter like domains"/>
    <property type="match status" value="1"/>
</dbReference>
<comment type="subcellular location">
    <subcellularLocation>
        <location evidence="1">Membrane</location>
        <topology evidence="1">Multi-pass membrane protein</topology>
    </subcellularLocation>
</comment>
<evidence type="ECO:0000256" key="1">
    <source>
        <dbReference type="ARBA" id="ARBA00004141"/>
    </source>
</evidence>
<feature type="transmembrane region" description="Helical" evidence="5">
    <location>
        <begin position="46"/>
        <end position="67"/>
    </location>
</feature>
<dbReference type="OrthoDB" id="410267at2759"/>
<dbReference type="GO" id="GO:0016020">
    <property type="term" value="C:membrane"/>
    <property type="evidence" value="ECO:0007669"/>
    <property type="project" value="UniProtKB-SubCell"/>
</dbReference>
<evidence type="ECO:0000256" key="4">
    <source>
        <dbReference type="ARBA" id="ARBA00023136"/>
    </source>
</evidence>
<evidence type="ECO:0000256" key="3">
    <source>
        <dbReference type="ARBA" id="ARBA00022989"/>
    </source>
</evidence>
<keyword evidence="2 5" id="KW-0812">Transmembrane</keyword>
<protein>
    <recommendedName>
        <fullName evidence="10">Nodulin-like domain-containing protein</fullName>
    </recommendedName>
</protein>
<dbReference type="AlphaFoldDB" id="A0A835IVZ2"/>
<organism evidence="8 9">
    <name type="scientific">Coptis chinensis</name>
    <dbReference type="NCBI Taxonomy" id="261450"/>
    <lineage>
        <taxon>Eukaryota</taxon>
        <taxon>Viridiplantae</taxon>
        <taxon>Streptophyta</taxon>
        <taxon>Embryophyta</taxon>
        <taxon>Tracheophyta</taxon>
        <taxon>Spermatophyta</taxon>
        <taxon>Magnoliopsida</taxon>
        <taxon>Ranunculales</taxon>
        <taxon>Ranunculaceae</taxon>
        <taxon>Coptidoideae</taxon>
        <taxon>Coptis</taxon>
    </lineage>
</organism>
<feature type="transmembrane region" description="Helical" evidence="5">
    <location>
        <begin position="203"/>
        <end position="225"/>
    </location>
</feature>
<feature type="transmembrane region" description="Helical" evidence="5">
    <location>
        <begin position="272"/>
        <end position="289"/>
    </location>
</feature>
<dbReference type="SUPFAM" id="SSF103473">
    <property type="entry name" value="MFS general substrate transporter"/>
    <property type="match status" value="1"/>
</dbReference>
<feature type="transmembrane region" description="Helical" evidence="5">
    <location>
        <begin position="295"/>
        <end position="314"/>
    </location>
</feature>
<dbReference type="PANTHER" id="PTHR21576:SF22">
    <property type="entry name" value="F25A4.25 PROTEIN"/>
    <property type="match status" value="1"/>
</dbReference>
<dbReference type="PANTHER" id="PTHR21576">
    <property type="entry name" value="UNCHARACTERIZED NODULIN-LIKE PROTEIN"/>
    <property type="match status" value="1"/>
</dbReference>
<accession>A0A835IVZ2</accession>